<evidence type="ECO:0000313" key="1">
    <source>
        <dbReference type="EMBL" id="MBB6127041.1"/>
    </source>
</evidence>
<evidence type="ECO:0008006" key="3">
    <source>
        <dbReference type="Google" id="ProtNLM"/>
    </source>
</evidence>
<name>A0A841JG81_9SPHI</name>
<dbReference type="RefSeq" id="WP_183586237.1">
    <property type="nucleotide sequence ID" value="NZ_JACHCA010000003.1"/>
</dbReference>
<comment type="caution">
    <text evidence="1">The sequence shown here is derived from an EMBL/GenBank/DDBJ whole genome shotgun (WGS) entry which is preliminary data.</text>
</comment>
<accession>A0A841JG81</accession>
<dbReference type="EMBL" id="JACHCA010000003">
    <property type="protein sequence ID" value="MBB6127041.1"/>
    <property type="molecule type" value="Genomic_DNA"/>
</dbReference>
<dbReference type="InterPro" id="IPR029044">
    <property type="entry name" value="Nucleotide-diphossugar_trans"/>
</dbReference>
<organism evidence="1 2">
    <name type="scientific">Mucilaginibacter lappiensis</name>
    <dbReference type="NCBI Taxonomy" id="354630"/>
    <lineage>
        <taxon>Bacteria</taxon>
        <taxon>Pseudomonadati</taxon>
        <taxon>Bacteroidota</taxon>
        <taxon>Sphingobacteriia</taxon>
        <taxon>Sphingobacteriales</taxon>
        <taxon>Sphingobacteriaceae</taxon>
        <taxon>Mucilaginibacter</taxon>
    </lineage>
</organism>
<protein>
    <recommendedName>
        <fullName evidence="3">Nucleotide-diphospho-sugar transferase</fullName>
    </recommendedName>
</protein>
<sequence length="308" mass="36170">MSFNIPILLLTFNRLDTTVRVFEKIKQLKPKYLFIASDGPRSDKPGEAQKVEAVKNYIFSQIDWDCEIKTLFRKKNLGCGRAVSEAITWFFESVDKGIILEDDCLPHPDFFTFCKEALDYYDNDARVLSVSGTNLQGGVQRGDGSYYFSNYGGIWGWATWARVWKNYDFEMKNLDSFLETGSLRKIFSDRKQQRFWTEILKRAKHIDTWDYQWHQMTWTYGGIHIVPNFNLIENIGFSNDGTHTANKPYWYDRLTNLNAKVQLKNIVHPEYIGINTKADDFLFEKCYKPISLYTRVCLFLKKRITKLL</sequence>
<gene>
    <name evidence="1" type="ORF">HDF22_001147</name>
</gene>
<reference evidence="1 2" key="1">
    <citation type="submission" date="2020-08" db="EMBL/GenBank/DDBJ databases">
        <title>Genomic Encyclopedia of Type Strains, Phase IV (KMG-V): Genome sequencing to study the core and pangenomes of soil and plant-associated prokaryotes.</title>
        <authorList>
            <person name="Whitman W."/>
        </authorList>
    </citation>
    <scope>NUCLEOTIDE SEQUENCE [LARGE SCALE GENOMIC DNA]</scope>
    <source>
        <strain evidence="1 2">MP601</strain>
    </source>
</reference>
<dbReference type="AlphaFoldDB" id="A0A841JG81"/>
<dbReference type="Gene3D" id="3.90.550.10">
    <property type="entry name" value="Spore Coat Polysaccharide Biosynthesis Protein SpsA, Chain A"/>
    <property type="match status" value="1"/>
</dbReference>
<evidence type="ECO:0000313" key="2">
    <source>
        <dbReference type="Proteomes" id="UP000548326"/>
    </source>
</evidence>
<dbReference type="SUPFAM" id="SSF53448">
    <property type="entry name" value="Nucleotide-diphospho-sugar transferases"/>
    <property type="match status" value="1"/>
</dbReference>
<dbReference type="Proteomes" id="UP000548326">
    <property type="component" value="Unassembled WGS sequence"/>
</dbReference>
<proteinExistence type="predicted"/>